<evidence type="ECO:0000256" key="1">
    <source>
        <dbReference type="SAM" id="MobiDB-lite"/>
    </source>
</evidence>
<dbReference type="AlphaFoldDB" id="A0A194Q6T7"/>
<evidence type="ECO:0000313" key="2">
    <source>
        <dbReference type="EMBL" id="KPJ01089.1"/>
    </source>
</evidence>
<organism evidence="2 3">
    <name type="scientific">Papilio xuthus</name>
    <name type="common">Asian swallowtail butterfly</name>
    <dbReference type="NCBI Taxonomy" id="66420"/>
    <lineage>
        <taxon>Eukaryota</taxon>
        <taxon>Metazoa</taxon>
        <taxon>Ecdysozoa</taxon>
        <taxon>Arthropoda</taxon>
        <taxon>Hexapoda</taxon>
        <taxon>Insecta</taxon>
        <taxon>Pterygota</taxon>
        <taxon>Neoptera</taxon>
        <taxon>Endopterygota</taxon>
        <taxon>Lepidoptera</taxon>
        <taxon>Glossata</taxon>
        <taxon>Ditrysia</taxon>
        <taxon>Papilionoidea</taxon>
        <taxon>Papilionidae</taxon>
        <taxon>Papilioninae</taxon>
        <taxon>Papilio</taxon>
    </lineage>
</organism>
<feature type="compositionally biased region" description="Basic and acidic residues" evidence="1">
    <location>
        <begin position="32"/>
        <end position="45"/>
    </location>
</feature>
<accession>A0A194Q6T7</accession>
<proteinExistence type="predicted"/>
<keyword evidence="3" id="KW-1185">Reference proteome</keyword>
<evidence type="ECO:0000313" key="3">
    <source>
        <dbReference type="Proteomes" id="UP000053268"/>
    </source>
</evidence>
<dbReference type="Proteomes" id="UP000053268">
    <property type="component" value="Unassembled WGS sequence"/>
</dbReference>
<feature type="region of interest" description="Disordered" evidence="1">
    <location>
        <begin position="31"/>
        <end position="59"/>
    </location>
</feature>
<protein>
    <submittedName>
        <fullName evidence="2">Uncharacterized protein</fullName>
    </submittedName>
</protein>
<reference evidence="2 3" key="1">
    <citation type="journal article" date="2015" name="Nat. Commun.">
        <title>Outbred genome sequencing and CRISPR/Cas9 gene editing in butterflies.</title>
        <authorList>
            <person name="Li X."/>
            <person name="Fan D."/>
            <person name="Zhang W."/>
            <person name="Liu G."/>
            <person name="Zhang L."/>
            <person name="Zhao L."/>
            <person name="Fang X."/>
            <person name="Chen L."/>
            <person name="Dong Y."/>
            <person name="Chen Y."/>
            <person name="Ding Y."/>
            <person name="Zhao R."/>
            <person name="Feng M."/>
            <person name="Zhu Y."/>
            <person name="Feng Y."/>
            <person name="Jiang X."/>
            <person name="Zhu D."/>
            <person name="Xiang H."/>
            <person name="Feng X."/>
            <person name="Li S."/>
            <person name="Wang J."/>
            <person name="Zhang G."/>
            <person name="Kronforst M.R."/>
            <person name="Wang W."/>
        </authorList>
    </citation>
    <scope>NUCLEOTIDE SEQUENCE [LARGE SCALE GENOMIC DNA]</scope>
    <source>
        <strain evidence="2">Ya'a_city_454_Px</strain>
        <tissue evidence="2">Whole body</tissue>
    </source>
</reference>
<sequence>MCGDRGRHPRPSARLPVFTIVICTPMTGARRAPRDLVRPADERPPARPPYHPSPSRVGRASATTCATLPHTSHYPTPAGYLLFLIIILHSPVLHST</sequence>
<name>A0A194Q6T7_PAPXU</name>
<dbReference type="EMBL" id="KQ459439">
    <property type="protein sequence ID" value="KPJ01089.1"/>
    <property type="molecule type" value="Genomic_DNA"/>
</dbReference>
<gene>
    <name evidence="2" type="ORF">RR46_05354</name>
</gene>